<keyword evidence="1" id="KW-0805">Transcription regulation</keyword>
<dbReference type="Pfam" id="PF00196">
    <property type="entry name" value="GerE"/>
    <property type="match status" value="1"/>
</dbReference>
<dbReference type="RefSeq" id="WP_330813876.1">
    <property type="nucleotide sequence ID" value="NZ_JAZBJO010000032.1"/>
</dbReference>
<dbReference type="SMART" id="SM00421">
    <property type="entry name" value="HTH_LUXR"/>
    <property type="match status" value="1"/>
</dbReference>
<evidence type="ECO:0000256" key="1">
    <source>
        <dbReference type="ARBA" id="ARBA00023015"/>
    </source>
</evidence>
<dbReference type="Gene3D" id="3.40.50.2300">
    <property type="match status" value="1"/>
</dbReference>
<dbReference type="SUPFAM" id="SSF46894">
    <property type="entry name" value="C-terminal effector domain of the bipartite response regulators"/>
    <property type="match status" value="1"/>
</dbReference>
<evidence type="ECO:0000313" key="5">
    <source>
        <dbReference type="EMBL" id="MEE4597183.1"/>
    </source>
</evidence>
<evidence type="ECO:0000256" key="2">
    <source>
        <dbReference type="ARBA" id="ARBA00023125"/>
    </source>
</evidence>
<accession>A0ABU7Q712</accession>
<comment type="caution">
    <text evidence="5">The sequence shown here is derived from an EMBL/GenBank/DDBJ whole genome shotgun (WGS) entry which is preliminary data.</text>
</comment>
<evidence type="ECO:0000259" key="4">
    <source>
        <dbReference type="PROSITE" id="PS50043"/>
    </source>
</evidence>
<gene>
    <name evidence="5" type="ORF">V2J94_35735</name>
</gene>
<proteinExistence type="predicted"/>
<dbReference type="EMBL" id="JAZBJO010000032">
    <property type="protein sequence ID" value="MEE4597183.1"/>
    <property type="molecule type" value="Genomic_DNA"/>
</dbReference>
<keyword evidence="3" id="KW-0804">Transcription</keyword>
<reference evidence="5 6" key="1">
    <citation type="submission" date="2023-11" db="EMBL/GenBank/DDBJ databases">
        <title>30 novel species of actinomycetes from the DSMZ collection.</title>
        <authorList>
            <person name="Nouioui I."/>
        </authorList>
    </citation>
    <scope>NUCLEOTIDE SEQUENCE [LARGE SCALE GENOMIC DNA]</scope>
    <source>
        <strain evidence="5 6">DSM 41524</strain>
    </source>
</reference>
<dbReference type="InterPro" id="IPR016032">
    <property type="entry name" value="Sig_transdc_resp-reg_C-effctor"/>
</dbReference>
<dbReference type="PANTHER" id="PTHR44688:SF16">
    <property type="entry name" value="DNA-BINDING TRANSCRIPTIONAL ACTIVATOR DEVR_DOSR"/>
    <property type="match status" value="1"/>
</dbReference>
<dbReference type="PROSITE" id="PS50043">
    <property type="entry name" value="HTH_LUXR_2"/>
    <property type="match status" value="1"/>
</dbReference>
<protein>
    <submittedName>
        <fullName evidence="5">Response regulator transcription factor</fullName>
    </submittedName>
</protein>
<organism evidence="5 6">
    <name type="scientific">Streptomyces asiaticus subsp. ignotus</name>
    <dbReference type="NCBI Taxonomy" id="3098222"/>
    <lineage>
        <taxon>Bacteria</taxon>
        <taxon>Bacillati</taxon>
        <taxon>Actinomycetota</taxon>
        <taxon>Actinomycetes</taxon>
        <taxon>Kitasatosporales</taxon>
        <taxon>Streptomycetaceae</taxon>
        <taxon>Streptomyces</taxon>
        <taxon>Streptomyces violaceusniger group</taxon>
    </lineage>
</organism>
<name>A0ABU7Q712_9ACTN</name>
<keyword evidence="2" id="KW-0238">DNA-binding</keyword>
<evidence type="ECO:0000313" key="6">
    <source>
        <dbReference type="Proteomes" id="UP001354709"/>
    </source>
</evidence>
<sequence length="209" mass="22477">MSVVNVALYASDPITRLGVAGLIASEPRLSLVDTAAGPAGAVDVVVVAVDLVDSSALKELEDLPVTDGVRMCLIVGNGWRVDPLALVRLGVRAVLWRSGLTPTKFAEAVISVHRGAGDFPTSLQGGLLNRIQFVQEHVLRPQGLTASGFTNREIDVLRLASEGLGLVEISNKLCYSERTVKNILYSLMKRLNLKNRVHLVAYAIREGII</sequence>
<dbReference type="CDD" id="cd06170">
    <property type="entry name" value="LuxR_C_like"/>
    <property type="match status" value="1"/>
</dbReference>
<evidence type="ECO:0000256" key="3">
    <source>
        <dbReference type="ARBA" id="ARBA00023163"/>
    </source>
</evidence>
<dbReference type="PANTHER" id="PTHR44688">
    <property type="entry name" value="DNA-BINDING TRANSCRIPTIONAL ACTIVATOR DEVR_DOSR"/>
    <property type="match status" value="1"/>
</dbReference>
<feature type="domain" description="HTH luxR-type" evidence="4">
    <location>
        <begin position="141"/>
        <end position="207"/>
    </location>
</feature>
<dbReference type="Proteomes" id="UP001354709">
    <property type="component" value="Unassembled WGS sequence"/>
</dbReference>
<dbReference type="PRINTS" id="PR00038">
    <property type="entry name" value="HTHLUXR"/>
</dbReference>
<dbReference type="InterPro" id="IPR000792">
    <property type="entry name" value="Tscrpt_reg_LuxR_C"/>
</dbReference>
<keyword evidence="6" id="KW-1185">Reference proteome</keyword>